<dbReference type="EMBL" id="JAGIYY010000002">
    <property type="protein sequence ID" value="MBP0438392.1"/>
    <property type="molecule type" value="Genomic_DNA"/>
</dbReference>
<gene>
    <name evidence="1" type="ORF">J5Y06_07000</name>
</gene>
<protein>
    <submittedName>
        <fullName evidence="1">Late control D family protein</fullName>
    </submittedName>
</protein>
<keyword evidence="2" id="KW-1185">Reference proteome</keyword>
<evidence type="ECO:0000313" key="1">
    <source>
        <dbReference type="EMBL" id="MBP0438392.1"/>
    </source>
</evidence>
<evidence type="ECO:0000313" key="2">
    <source>
        <dbReference type="Proteomes" id="UP000666240"/>
    </source>
</evidence>
<dbReference type="Proteomes" id="UP000666240">
    <property type="component" value="Unassembled WGS sequence"/>
</dbReference>
<name>A0A8J7QZT5_9HYPH</name>
<organism evidence="1 2">
    <name type="scientific">Tianweitania sediminis</name>
    <dbReference type="NCBI Taxonomy" id="1502156"/>
    <lineage>
        <taxon>Bacteria</taxon>
        <taxon>Pseudomonadati</taxon>
        <taxon>Pseudomonadota</taxon>
        <taxon>Alphaproteobacteria</taxon>
        <taxon>Hyphomicrobiales</taxon>
        <taxon>Phyllobacteriaceae</taxon>
        <taxon>Tianweitania</taxon>
    </lineage>
</organism>
<dbReference type="AlphaFoldDB" id="A0A8J7QZT5"/>
<accession>A0A8J7QZT5</accession>
<dbReference type="RefSeq" id="WP_209334438.1">
    <property type="nucleotide sequence ID" value="NZ_JAGIYY010000002.1"/>
</dbReference>
<proteinExistence type="predicted"/>
<reference evidence="1" key="1">
    <citation type="submission" date="2021-03" db="EMBL/GenBank/DDBJ databases">
        <title>Genome sequencing and assembly of Tianweitania sediminis.</title>
        <authorList>
            <person name="Chhetri G."/>
        </authorList>
    </citation>
    <scope>NUCLEOTIDE SEQUENCE</scope>
    <source>
        <strain evidence="1">Z8</strain>
    </source>
</reference>
<comment type="caution">
    <text evidence="1">The sequence shown here is derived from an EMBL/GenBank/DDBJ whole genome shotgun (WGS) entry which is preliminary data.</text>
</comment>
<dbReference type="SUPFAM" id="SSF69279">
    <property type="entry name" value="Phage tail proteins"/>
    <property type="match status" value="1"/>
</dbReference>
<sequence length="340" mass="36535">MAWTVDWRVIVGGTDMTNPMRPYLISVEVVDRDGVDSDACSLTFDDSDGQVKLPAPRTPVEVMLNGVPVFSGFVDSTPWTLSRGGGRLLQVSCKAFDTRGKATENQLWHLDDTTFDKAAQKAGAAAGFSVQVDPVLASIMRDYWSPDGASFIAWGEKISRELGATFKLQGNRAVFAKRGQGLSVAGSALPTVFARCGRDGNVISVNIDPTKGRPRSKTKKVRFFDREEAKFKEKELTIDLEDAGDAIDTQRWNAADEDQAGTMAESQKVDAERNAGVGSAQLDLATEAMAEGTLVLTGARPGIDGTYRITGRTHAADRDGGAVTRCELAQPQGAAGKDDR</sequence>